<feature type="region of interest" description="Disordered" evidence="1">
    <location>
        <begin position="121"/>
        <end position="217"/>
    </location>
</feature>
<comment type="caution">
    <text evidence="3">The sequence shown here is derived from an EMBL/GenBank/DDBJ whole genome shotgun (WGS) entry which is preliminary data.</text>
</comment>
<dbReference type="InterPro" id="IPR001214">
    <property type="entry name" value="SET_dom"/>
</dbReference>
<dbReference type="PROSITE" id="PS50280">
    <property type="entry name" value="SET"/>
    <property type="match status" value="1"/>
</dbReference>
<keyword evidence="4" id="KW-1185">Reference proteome</keyword>
<dbReference type="SUPFAM" id="SSF82199">
    <property type="entry name" value="SET domain"/>
    <property type="match status" value="1"/>
</dbReference>
<dbReference type="SMART" id="SM00317">
    <property type="entry name" value="SET"/>
    <property type="match status" value="1"/>
</dbReference>
<feature type="compositionally biased region" description="Polar residues" evidence="1">
    <location>
        <begin position="150"/>
        <end position="160"/>
    </location>
</feature>
<feature type="compositionally biased region" description="Low complexity" evidence="1">
    <location>
        <begin position="425"/>
        <end position="444"/>
    </location>
</feature>
<feature type="region of interest" description="Disordered" evidence="1">
    <location>
        <begin position="494"/>
        <end position="553"/>
    </location>
</feature>
<feature type="region of interest" description="Disordered" evidence="1">
    <location>
        <begin position="422"/>
        <end position="478"/>
    </location>
</feature>
<dbReference type="InterPro" id="IPR050869">
    <property type="entry name" value="H3K4_H4K5_MeTrfase"/>
</dbReference>
<sequence>MTITERAPGFFGFDCSSLSLGSHYASPTHDQCVGAFLGRQKGPQEYRQTCVLDGAIFREYLDFLSGGNPDDHLASLREVSRPPRPLTSPRAGLVSGGQPSQRAMALEQSLHLYRIAYQCQHPDEPGGEAAAPPTGPQVHPTSGAAAPSPSEGTTRTNSPYNARPPAASVDPSRPHRVLPAAALPHLHDSGPSLGPRRHVGISPPTEPAPGRPSLEAASSALQAALAIAASLERQAQKHQQALAAPSEAPRVPTYPDPARAGQAGGSVAGPRLASPSPLVPRVLTHMAPVRPPSALVGPPGGLQLPRQLLLPGCPPPTTVAEGPHDASFASGAQPPVATGQPHQQSRPTKAERRRYKRARRSLEALAAADPDPDTADAGSPVPAQWEWQPPDPAAHAALVERWQQAAARQGVLPEPLLGPAEVALPHGTGPAAGAAAPIGPSLPGQELPPWLRDDQEDTPSGANEPSLPPPEACIHPSLDPLGWARLPHPVVATPVVSRPTPRSLPPTRIGGPEQTRHTPSDRSSKTTSATEEPYDEATWLPSFGRPSRGNEKRAERRFWLPPDGSSPAGSIFGTQNLTPNMQLPDTEVQRTQQPRLEGLEIRQISAAKGRGVFATQDFAEGELVESAPIIVIPGQQKEPGAQVAGAYIFPWKQDFALLLGYGSLYNHSFEPNAVFTPNYEGYTMLFRALRPIHKGEEICINYHSDPNCHAPLPPNFAHYEPASIH</sequence>
<evidence type="ECO:0000313" key="4">
    <source>
        <dbReference type="Proteomes" id="UP001141327"/>
    </source>
</evidence>
<dbReference type="PANTHER" id="PTHR12197">
    <property type="entry name" value="HISTONE-LYSINE N-METHYLTRANSFERASE SMYD"/>
    <property type="match status" value="1"/>
</dbReference>
<dbReference type="EMBL" id="JAPMOS010000014">
    <property type="protein sequence ID" value="KAJ4460288.1"/>
    <property type="molecule type" value="Genomic_DNA"/>
</dbReference>
<feature type="domain" description="SET" evidence="2">
    <location>
        <begin position="597"/>
        <end position="703"/>
    </location>
</feature>
<evidence type="ECO:0000313" key="3">
    <source>
        <dbReference type="EMBL" id="KAJ4460288.1"/>
    </source>
</evidence>
<dbReference type="InterPro" id="IPR046341">
    <property type="entry name" value="SET_dom_sf"/>
</dbReference>
<dbReference type="Proteomes" id="UP001141327">
    <property type="component" value="Unassembled WGS sequence"/>
</dbReference>
<feature type="compositionally biased region" description="Low complexity" evidence="1">
    <location>
        <begin position="494"/>
        <end position="507"/>
    </location>
</feature>
<dbReference type="CDD" id="cd10540">
    <property type="entry name" value="SET_SpSet7-like"/>
    <property type="match status" value="1"/>
</dbReference>
<organism evidence="3 4">
    <name type="scientific">Paratrimastix pyriformis</name>
    <dbReference type="NCBI Taxonomy" id="342808"/>
    <lineage>
        <taxon>Eukaryota</taxon>
        <taxon>Metamonada</taxon>
        <taxon>Preaxostyla</taxon>
        <taxon>Paratrimastigidae</taxon>
        <taxon>Paratrimastix</taxon>
    </lineage>
</organism>
<protein>
    <submittedName>
        <fullName evidence="3">SET domain protein</fullName>
    </submittedName>
</protein>
<feature type="region of interest" description="Disordered" evidence="1">
    <location>
        <begin position="80"/>
        <end position="102"/>
    </location>
</feature>
<evidence type="ECO:0000256" key="1">
    <source>
        <dbReference type="SAM" id="MobiDB-lite"/>
    </source>
</evidence>
<dbReference type="Pfam" id="PF00856">
    <property type="entry name" value="SET"/>
    <property type="match status" value="1"/>
</dbReference>
<reference evidence="3" key="1">
    <citation type="journal article" date="2022" name="bioRxiv">
        <title>Genomics of Preaxostyla Flagellates Illuminates Evolutionary Transitions and the Path Towards Mitochondrial Loss.</title>
        <authorList>
            <person name="Novak L.V.F."/>
            <person name="Treitli S.C."/>
            <person name="Pyrih J."/>
            <person name="Halakuc P."/>
            <person name="Pipaliya S.V."/>
            <person name="Vacek V."/>
            <person name="Brzon O."/>
            <person name="Soukal P."/>
            <person name="Eme L."/>
            <person name="Dacks J.B."/>
            <person name="Karnkowska A."/>
            <person name="Elias M."/>
            <person name="Hampl V."/>
        </authorList>
    </citation>
    <scope>NUCLEOTIDE SEQUENCE</scope>
    <source>
        <strain evidence="3">RCP-MX</strain>
    </source>
</reference>
<feature type="region of interest" description="Disordered" evidence="1">
    <location>
        <begin position="316"/>
        <end position="357"/>
    </location>
</feature>
<feature type="compositionally biased region" description="Basic and acidic residues" evidence="1">
    <location>
        <begin position="514"/>
        <end position="524"/>
    </location>
</feature>
<proteinExistence type="predicted"/>
<feature type="region of interest" description="Disordered" evidence="1">
    <location>
        <begin position="236"/>
        <end position="273"/>
    </location>
</feature>
<gene>
    <name evidence="3" type="ORF">PAPYR_3692</name>
</gene>
<name>A0ABQ8UM92_9EUKA</name>
<evidence type="ECO:0000259" key="2">
    <source>
        <dbReference type="PROSITE" id="PS50280"/>
    </source>
</evidence>
<accession>A0ABQ8UM92</accession>
<dbReference type="Gene3D" id="2.170.270.10">
    <property type="entry name" value="SET domain"/>
    <property type="match status" value="1"/>
</dbReference>